<keyword evidence="6" id="KW-1185">Reference proteome</keyword>
<feature type="domain" description="HTH gntR-type" evidence="4">
    <location>
        <begin position="15"/>
        <end position="82"/>
    </location>
</feature>
<keyword evidence="1" id="KW-0805">Transcription regulation</keyword>
<dbReference type="Gene3D" id="1.20.120.530">
    <property type="entry name" value="GntR ligand-binding domain-like"/>
    <property type="match status" value="1"/>
</dbReference>
<dbReference type="InterPro" id="IPR011711">
    <property type="entry name" value="GntR_C"/>
</dbReference>
<dbReference type="CDD" id="cd07377">
    <property type="entry name" value="WHTH_GntR"/>
    <property type="match status" value="1"/>
</dbReference>
<accession>A0ABN2LPR2</accession>
<evidence type="ECO:0000256" key="1">
    <source>
        <dbReference type="ARBA" id="ARBA00023015"/>
    </source>
</evidence>
<dbReference type="Proteomes" id="UP001500851">
    <property type="component" value="Unassembled WGS sequence"/>
</dbReference>
<dbReference type="InterPro" id="IPR036390">
    <property type="entry name" value="WH_DNA-bd_sf"/>
</dbReference>
<dbReference type="PRINTS" id="PR00035">
    <property type="entry name" value="HTHGNTR"/>
</dbReference>
<keyword evidence="2" id="KW-0238">DNA-binding</keyword>
<evidence type="ECO:0000256" key="2">
    <source>
        <dbReference type="ARBA" id="ARBA00023125"/>
    </source>
</evidence>
<name>A0ABN2LPR2_9MICO</name>
<dbReference type="SUPFAM" id="SSF46785">
    <property type="entry name" value="Winged helix' DNA-binding domain"/>
    <property type="match status" value="1"/>
</dbReference>
<dbReference type="PANTHER" id="PTHR43537:SF52">
    <property type="entry name" value="FATTY ACID METABOLISM REGULATOR PROTEIN"/>
    <property type="match status" value="1"/>
</dbReference>
<evidence type="ECO:0000313" key="6">
    <source>
        <dbReference type="Proteomes" id="UP001500851"/>
    </source>
</evidence>
<keyword evidence="3" id="KW-0804">Transcription</keyword>
<protein>
    <recommendedName>
        <fullName evidence="4">HTH gntR-type domain-containing protein</fullName>
    </recommendedName>
</protein>
<dbReference type="Gene3D" id="1.10.10.10">
    <property type="entry name" value="Winged helix-like DNA-binding domain superfamily/Winged helix DNA-binding domain"/>
    <property type="match status" value="1"/>
</dbReference>
<dbReference type="PROSITE" id="PS50949">
    <property type="entry name" value="HTH_GNTR"/>
    <property type="match status" value="1"/>
</dbReference>
<dbReference type="EMBL" id="BAAAOB010000004">
    <property type="protein sequence ID" value="GAA1795979.1"/>
    <property type="molecule type" value="Genomic_DNA"/>
</dbReference>
<dbReference type="InterPro" id="IPR000524">
    <property type="entry name" value="Tscrpt_reg_HTH_GntR"/>
</dbReference>
<dbReference type="InterPro" id="IPR008920">
    <property type="entry name" value="TF_FadR/GntR_C"/>
</dbReference>
<comment type="caution">
    <text evidence="5">The sequence shown here is derived from an EMBL/GenBank/DDBJ whole genome shotgun (WGS) entry which is preliminary data.</text>
</comment>
<organism evidence="5 6">
    <name type="scientific">Leucobacter iarius</name>
    <dbReference type="NCBI Taxonomy" id="333963"/>
    <lineage>
        <taxon>Bacteria</taxon>
        <taxon>Bacillati</taxon>
        <taxon>Actinomycetota</taxon>
        <taxon>Actinomycetes</taxon>
        <taxon>Micrococcales</taxon>
        <taxon>Microbacteriaceae</taxon>
        <taxon>Leucobacter</taxon>
    </lineage>
</organism>
<reference evidence="5 6" key="1">
    <citation type="journal article" date="2019" name="Int. J. Syst. Evol. Microbiol.">
        <title>The Global Catalogue of Microorganisms (GCM) 10K type strain sequencing project: providing services to taxonomists for standard genome sequencing and annotation.</title>
        <authorList>
            <consortium name="The Broad Institute Genomics Platform"/>
            <consortium name="The Broad Institute Genome Sequencing Center for Infectious Disease"/>
            <person name="Wu L."/>
            <person name="Ma J."/>
        </authorList>
    </citation>
    <scope>NUCLEOTIDE SEQUENCE [LARGE SCALE GENOMIC DNA]</scope>
    <source>
        <strain evidence="5 6">JCM 14736</strain>
    </source>
</reference>
<dbReference type="SUPFAM" id="SSF48008">
    <property type="entry name" value="GntR ligand-binding domain-like"/>
    <property type="match status" value="1"/>
</dbReference>
<dbReference type="SMART" id="SM00345">
    <property type="entry name" value="HTH_GNTR"/>
    <property type="match status" value="1"/>
</dbReference>
<dbReference type="Pfam" id="PF07729">
    <property type="entry name" value="FCD"/>
    <property type="match status" value="1"/>
</dbReference>
<evidence type="ECO:0000256" key="3">
    <source>
        <dbReference type="ARBA" id="ARBA00023163"/>
    </source>
</evidence>
<dbReference type="PANTHER" id="PTHR43537">
    <property type="entry name" value="TRANSCRIPTIONAL REGULATOR, GNTR FAMILY"/>
    <property type="match status" value="1"/>
</dbReference>
<evidence type="ECO:0000259" key="4">
    <source>
        <dbReference type="PROSITE" id="PS50949"/>
    </source>
</evidence>
<proteinExistence type="predicted"/>
<sequence length="217" mass="23998">MPVPLERSPIAPRRHLLREMVEERIRSAILAGTLAPGELLHDAELQDWLGVSRTPIRDALNELARAGLIEMEPNRYTRVAEVCEAHDALDALQAFGVLLGGVMRLAVPRMGDKDRRRIAREVERVRDGLLGDAPGAARDRAYEMCDRIAELACNEHLLQMYRGASAGFFHKLPVETFLLQADPVVLRGHLEALATAVRDGDGVAAELAVEAIYQVPR</sequence>
<evidence type="ECO:0000313" key="5">
    <source>
        <dbReference type="EMBL" id="GAA1795979.1"/>
    </source>
</evidence>
<gene>
    <name evidence="5" type="ORF">GCM10009768_26280</name>
</gene>
<dbReference type="Pfam" id="PF00392">
    <property type="entry name" value="GntR"/>
    <property type="match status" value="1"/>
</dbReference>
<dbReference type="InterPro" id="IPR036388">
    <property type="entry name" value="WH-like_DNA-bd_sf"/>
</dbReference>